<name>A0A6H1ZVQ9_9ZZZZ</name>
<proteinExistence type="predicted"/>
<dbReference type="EMBL" id="MT145040">
    <property type="protein sequence ID" value="QJI02888.1"/>
    <property type="molecule type" value="Genomic_DNA"/>
</dbReference>
<evidence type="ECO:0000313" key="1">
    <source>
        <dbReference type="EMBL" id="QJA52016.1"/>
    </source>
</evidence>
<organism evidence="1">
    <name type="scientific">viral metagenome</name>
    <dbReference type="NCBI Taxonomy" id="1070528"/>
    <lineage>
        <taxon>unclassified sequences</taxon>
        <taxon>metagenomes</taxon>
        <taxon>organismal metagenomes</taxon>
    </lineage>
</organism>
<sequence>MERKIGIERDSRCGATLFGSLDGKPLAYSKHPGEGNGYELHELMIPDSMLRFLHEYLQEWYEKLPPESWQLPPLACGPGTACGVKNDPAYGKGQKAYRGGLGKEGISGGT</sequence>
<protein>
    <submittedName>
        <fullName evidence="1">Uncharacterized protein</fullName>
    </submittedName>
</protein>
<reference evidence="1" key="1">
    <citation type="submission" date="2020-03" db="EMBL/GenBank/DDBJ databases">
        <title>The deep terrestrial virosphere.</title>
        <authorList>
            <person name="Holmfeldt K."/>
            <person name="Nilsson E."/>
            <person name="Simone D."/>
            <person name="Lopez-Fernandez M."/>
            <person name="Wu X."/>
            <person name="de Brujin I."/>
            <person name="Lundin D."/>
            <person name="Andersson A."/>
            <person name="Bertilsson S."/>
            <person name="Dopson M."/>
        </authorList>
    </citation>
    <scope>NUCLEOTIDE SEQUENCE</scope>
    <source>
        <strain evidence="1">TM448A02435</strain>
        <strain evidence="2">TM448B03791</strain>
    </source>
</reference>
<accession>A0A6H1ZVQ9</accession>
<evidence type="ECO:0000313" key="2">
    <source>
        <dbReference type="EMBL" id="QJI02888.1"/>
    </source>
</evidence>
<gene>
    <name evidence="1" type="ORF">TM448A02435_0001</name>
    <name evidence="2" type="ORF">TM448B03791_0003</name>
</gene>
<dbReference type="EMBL" id="MT144306">
    <property type="protein sequence ID" value="QJA52016.1"/>
    <property type="molecule type" value="Genomic_DNA"/>
</dbReference>
<dbReference type="AlphaFoldDB" id="A0A6H1ZVQ9"/>